<feature type="compositionally biased region" description="Polar residues" evidence="1">
    <location>
        <begin position="1"/>
        <end position="29"/>
    </location>
</feature>
<dbReference type="PANTHER" id="PTHR21534">
    <property type="entry name" value="KATANIN-INTERACTING PROTEIN"/>
    <property type="match status" value="1"/>
</dbReference>
<comment type="caution">
    <text evidence="3">The sequence shown here is derived from an EMBL/GenBank/DDBJ whole genome shotgun (WGS) entry which is preliminary data.</text>
</comment>
<dbReference type="Pfam" id="PF14652">
    <property type="entry name" value="DUF4457"/>
    <property type="match status" value="2"/>
</dbReference>
<accession>A0A834IEC8</accession>
<feature type="compositionally biased region" description="Basic and acidic residues" evidence="1">
    <location>
        <begin position="319"/>
        <end position="328"/>
    </location>
</feature>
<feature type="domain" description="KATNIP" evidence="2">
    <location>
        <begin position="306"/>
        <end position="509"/>
    </location>
</feature>
<evidence type="ECO:0000259" key="2">
    <source>
        <dbReference type="Pfam" id="PF14652"/>
    </source>
</evidence>
<feature type="region of interest" description="Disordered" evidence="1">
    <location>
        <begin position="544"/>
        <end position="566"/>
    </location>
</feature>
<feature type="compositionally biased region" description="Basic residues" evidence="1">
    <location>
        <begin position="329"/>
        <end position="339"/>
    </location>
</feature>
<feature type="region of interest" description="Disordered" evidence="1">
    <location>
        <begin position="1"/>
        <end position="33"/>
    </location>
</feature>
<name>A0A834IEC8_RHYFE</name>
<dbReference type="PANTHER" id="PTHR21534:SF0">
    <property type="entry name" value="KATANIN-INTERACTING PROTEIN"/>
    <property type="match status" value="1"/>
</dbReference>
<feature type="region of interest" description="Disordered" evidence="1">
    <location>
        <begin position="318"/>
        <end position="345"/>
    </location>
</feature>
<dbReference type="OrthoDB" id="304622at2759"/>
<sequence length="976" mass="109761">MEGQSTPNLSDLGQSDQTARKSGNKTDSQVPKWLEEITSTLSREYFEEPTRRNSIASPDHGLFGLAFSSSNIPSRIPYCEGKIGESKQTTPNSSAKYGRRSSVALDLYNEKSPKHLTVTVSDYVVPKINQQFEASEIYKPEVDLEKCWRSLSNFNQSHKGRLATRTTKDRREMVSSDSGLASSVDFVPGQNWETSDIFPLSGIRDNNTPERCHSELSNEVPLYEYGNIRKAAERHLYRSRQNDTDTDSLFSYRVTKSRSSETLFGDNLKTPDAIAGNNLRFARKLSNYQLSLAEEEKLREMMINELLCENEKITSASGVRDKRSSSKLEKKRQLKHSKYTSKFSDRRTSFPQDNVFGEDSRETVDDFIIPELPKGKTLIMDILSTWGDKYYVGLNGIEIFSDTGAIVKAKEIFAIPSDVNVLPECQNDPRVVQNLLDGVNRTRDDLHIWLAPFYLGKSHILNIEFSDVTTVAMIRIWNYNKSRIHSYRGVREVVMLLDDQLIFKGEIAKACGEILGGIHQFGDTILFTTDEAILEKISLNDSSYSSLTSQPITPSNKDDRPPTSILSSEVRPITGISLTDKTVPAGLEHSEAVDSPEQILYGTKRIDFVLLENWGNPLAIGLTGLEIIEGTEDGASCNELRWSCNVKTDCLNNLSNGENVTTDSSQMWCVCRQVLPDDSVIISVDFDDYKYISGVRVWNYNENLELSYVGVKTMKVLLDGRPVVNPNNGEECFLLRRAPGNAFYDFIQEIRFFDQHPEVITQPSTNKLILNSLVGFVTEIVIYSTWGDMYYCGLNGLELYDGNGQKISLEEQNICAYPESVNILPNISGDVRTPDKLIDEDNNNISGNHSWLAPIIPRHLNRIYVITDVPISISFMKFWNYSKTPSRGVKDFGILIDDLLIYNGTLRSFADLDGDGSQTIYLGDGDVQSGSEDAEDLDGLNTALAEYNHLHMEDGNSKNEADQSLRPLTCLSPYRE</sequence>
<dbReference type="Proteomes" id="UP000625711">
    <property type="component" value="Unassembled WGS sequence"/>
</dbReference>
<dbReference type="AlphaFoldDB" id="A0A834IEC8"/>
<dbReference type="EMBL" id="JAACXV010000405">
    <property type="protein sequence ID" value="KAF7278179.1"/>
    <property type="molecule type" value="Genomic_DNA"/>
</dbReference>
<gene>
    <name evidence="3" type="ORF">GWI33_008675</name>
</gene>
<feature type="domain" description="KATNIP" evidence="2">
    <location>
        <begin position="609"/>
        <end position="907"/>
    </location>
</feature>
<keyword evidence="4" id="KW-1185">Reference proteome</keyword>
<dbReference type="InterPro" id="IPR027859">
    <property type="entry name" value="KATNIP_dom"/>
</dbReference>
<evidence type="ECO:0000256" key="1">
    <source>
        <dbReference type="SAM" id="MobiDB-lite"/>
    </source>
</evidence>
<dbReference type="InterPro" id="IPR026704">
    <property type="entry name" value="KATNIP"/>
</dbReference>
<reference evidence="3" key="1">
    <citation type="submission" date="2020-08" db="EMBL/GenBank/DDBJ databases">
        <title>Genome sequencing and assembly of the red palm weevil Rhynchophorus ferrugineus.</title>
        <authorList>
            <person name="Dias G.B."/>
            <person name="Bergman C.M."/>
            <person name="Manee M."/>
        </authorList>
    </citation>
    <scope>NUCLEOTIDE SEQUENCE</scope>
    <source>
        <strain evidence="3">AA-2017</strain>
        <tissue evidence="3">Whole larva</tissue>
    </source>
</reference>
<evidence type="ECO:0000313" key="4">
    <source>
        <dbReference type="Proteomes" id="UP000625711"/>
    </source>
</evidence>
<protein>
    <recommendedName>
        <fullName evidence="2">KATNIP domain-containing protein</fullName>
    </recommendedName>
</protein>
<proteinExistence type="predicted"/>
<evidence type="ECO:0000313" key="3">
    <source>
        <dbReference type="EMBL" id="KAF7278179.1"/>
    </source>
</evidence>
<organism evidence="3 4">
    <name type="scientific">Rhynchophorus ferrugineus</name>
    <name type="common">Red palm weevil</name>
    <name type="synonym">Curculio ferrugineus</name>
    <dbReference type="NCBI Taxonomy" id="354439"/>
    <lineage>
        <taxon>Eukaryota</taxon>
        <taxon>Metazoa</taxon>
        <taxon>Ecdysozoa</taxon>
        <taxon>Arthropoda</taxon>
        <taxon>Hexapoda</taxon>
        <taxon>Insecta</taxon>
        <taxon>Pterygota</taxon>
        <taxon>Neoptera</taxon>
        <taxon>Endopterygota</taxon>
        <taxon>Coleoptera</taxon>
        <taxon>Polyphaga</taxon>
        <taxon>Cucujiformia</taxon>
        <taxon>Curculionidae</taxon>
        <taxon>Dryophthorinae</taxon>
        <taxon>Rhynchophorus</taxon>
    </lineage>
</organism>